<dbReference type="PANTHER" id="PTHR47053">
    <property type="entry name" value="MUREIN DD-ENDOPEPTIDASE MEPH-RELATED"/>
    <property type="match status" value="1"/>
</dbReference>
<proteinExistence type="inferred from homology"/>
<comment type="similarity">
    <text evidence="1">Belongs to the peptidase C40 family.</text>
</comment>
<dbReference type="AlphaFoldDB" id="A0A3B0YAT2"/>
<dbReference type="InterPro" id="IPR051202">
    <property type="entry name" value="Peptidase_C40"/>
</dbReference>
<dbReference type="InterPro" id="IPR038765">
    <property type="entry name" value="Papain-like_cys_pep_sf"/>
</dbReference>
<evidence type="ECO:0000256" key="2">
    <source>
        <dbReference type="ARBA" id="ARBA00022670"/>
    </source>
</evidence>
<keyword evidence="2" id="KW-0645">Protease</keyword>
<evidence type="ECO:0000256" key="1">
    <source>
        <dbReference type="ARBA" id="ARBA00007074"/>
    </source>
</evidence>
<dbReference type="PROSITE" id="PS51257">
    <property type="entry name" value="PROKAR_LIPOPROTEIN"/>
    <property type="match status" value="1"/>
</dbReference>
<protein>
    <recommendedName>
        <fullName evidence="5">NlpC/P60 domain-containing protein</fullName>
    </recommendedName>
</protein>
<dbReference type="SUPFAM" id="SSF54001">
    <property type="entry name" value="Cysteine proteinases"/>
    <property type="match status" value="1"/>
</dbReference>
<evidence type="ECO:0000256" key="3">
    <source>
        <dbReference type="ARBA" id="ARBA00022801"/>
    </source>
</evidence>
<dbReference type="EMBL" id="UOFL01000049">
    <property type="protein sequence ID" value="VAW73920.1"/>
    <property type="molecule type" value="Genomic_DNA"/>
</dbReference>
<organism evidence="6">
    <name type="scientific">hydrothermal vent metagenome</name>
    <dbReference type="NCBI Taxonomy" id="652676"/>
    <lineage>
        <taxon>unclassified sequences</taxon>
        <taxon>metagenomes</taxon>
        <taxon>ecological metagenomes</taxon>
    </lineage>
</organism>
<name>A0A3B0YAT2_9ZZZZ</name>
<keyword evidence="3" id="KW-0378">Hydrolase</keyword>
<dbReference type="PANTHER" id="PTHR47053:SF1">
    <property type="entry name" value="MUREIN DD-ENDOPEPTIDASE MEPH-RELATED"/>
    <property type="match status" value="1"/>
</dbReference>
<dbReference type="InterPro" id="IPR000064">
    <property type="entry name" value="NLP_P60_dom"/>
</dbReference>
<evidence type="ECO:0000313" key="6">
    <source>
        <dbReference type="EMBL" id="VAW73920.1"/>
    </source>
</evidence>
<gene>
    <name evidence="6" type="ORF">MNBD_GAMMA12-3740</name>
</gene>
<sequence>MNNHMNKPLKVTYITLLALLISACGSAQLRVPEISELEGSPAGIEIVKSALNQLGRPYLYGGNTPKGFDCSGLIEYSHSRIGVYTPRNTYNQFRESSPVKLSALRAGDLIFFRISRNKVNHVGIYMGRGFFIHSPSTGKKVSIKNLASPYWQKRVLGAGRYYKI</sequence>
<reference evidence="6" key="1">
    <citation type="submission" date="2018-06" db="EMBL/GenBank/DDBJ databases">
        <authorList>
            <person name="Zhirakovskaya E."/>
        </authorList>
    </citation>
    <scope>NUCLEOTIDE SEQUENCE</scope>
</reference>
<dbReference type="GO" id="GO:0008234">
    <property type="term" value="F:cysteine-type peptidase activity"/>
    <property type="evidence" value="ECO:0007669"/>
    <property type="project" value="UniProtKB-KW"/>
</dbReference>
<dbReference type="Gene3D" id="3.90.1720.10">
    <property type="entry name" value="endopeptidase domain like (from Nostoc punctiforme)"/>
    <property type="match status" value="1"/>
</dbReference>
<evidence type="ECO:0000256" key="4">
    <source>
        <dbReference type="ARBA" id="ARBA00022807"/>
    </source>
</evidence>
<accession>A0A3B0YAT2</accession>
<dbReference type="PROSITE" id="PS51935">
    <property type="entry name" value="NLPC_P60"/>
    <property type="match status" value="1"/>
</dbReference>
<keyword evidence="4" id="KW-0788">Thiol protease</keyword>
<evidence type="ECO:0000259" key="5">
    <source>
        <dbReference type="PROSITE" id="PS51935"/>
    </source>
</evidence>
<dbReference type="Pfam" id="PF00877">
    <property type="entry name" value="NLPC_P60"/>
    <property type="match status" value="1"/>
</dbReference>
<feature type="domain" description="NlpC/P60" evidence="5">
    <location>
        <begin position="40"/>
        <end position="162"/>
    </location>
</feature>
<dbReference type="GO" id="GO:0006508">
    <property type="term" value="P:proteolysis"/>
    <property type="evidence" value="ECO:0007669"/>
    <property type="project" value="UniProtKB-KW"/>
</dbReference>